<gene>
    <name evidence="1" type="ORF">L6452_06706</name>
</gene>
<reference evidence="1 2" key="2">
    <citation type="journal article" date="2022" name="Mol. Ecol. Resour.">
        <title>The genomes of chicory, endive, great burdock and yacon provide insights into Asteraceae paleo-polyploidization history and plant inulin production.</title>
        <authorList>
            <person name="Fan W."/>
            <person name="Wang S."/>
            <person name="Wang H."/>
            <person name="Wang A."/>
            <person name="Jiang F."/>
            <person name="Liu H."/>
            <person name="Zhao H."/>
            <person name="Xu D."/>
            <person name="Zhang Y."/>
        </authorList>
    </citation>
    <scope>NUCLEOTIDE SEQUENCE [LARGE SCALE GENOMIC DNA]</scope>
    <source>
        <strain evidence="2">cv. Niubang</strain>
    </source>
</reference>
<keyword evidence="2" id="KW-1185">Reference proteome</keyword>
<dbReference type="Proteomes" id="UP001055879">
    <property type="component" value="Linkage Group LG02"/>
</dbReference>
<accession>A0ACB9EKZ4</accession>
<proteinExistence type="predicted"/>
<evidence type="ECO:0000313" key="2">
    <source>
        <dbReference type="Proteomes" id="UP001055879"/>
    </source>
</evidence>
<dbReference type="EMBL" id="CM042048">
    <property type="protein sequence ID" value="KAI3759131.1"/>
    <property type="molecule type" value="Genomic_DNA"/>
</dbReference>
<organism evidence="1 2">
    <name type="scientific">Arctium lappa</name>
    <name type="common">Greater burdock</name>
    <name type="synonym">Lappa major</name>
    <dbReference type="NCBI Taxonomy" id="4217"/>
    <lineage>
        <taxon>Eukaryota</taxon>
        <taxon>Viridiplantae</taxon>
        <taxon>Streptophyta</taxon>
        <taxon>Embryophyta</taxon>
        <taxon>Tracheophyta</taxon>
        <taxon>Spermatophyta</taxon>
        <taxon>Magnoliopsida</taxon>
        <taxon>eudicotyledons</taxon>
        <taxon>Gunneridae</taxon>
        <taxon>Pentapetalae</taxon>
        <taxon>asterids</taxon>
        <taxon>campanulids</taxon>
        <taxon>Asterales</taxon>
        <taxon>Asteraceae</taxon>
        <taxon>Carduoideae</taxon>
        <taxon>Cardueae</taxon>
        <taxon>Arctiinae</taxon>
        <taxon>Arctium</taxon>
    </lineage>
</organism>
<name>A0ACB9EKZ4_ARCLA</name>
<reference evidence="2" key="1">
    <citation type="journal article" date="2022" name="Mol. Ecol. Resour.">
        <title>The genomes of chicory, endive, great burdock and yacon provide insights into Asteraceae palaeo-polyploidization history and plant inulin production.</title>
        <authorList>
            <person name="Fan W."/>
            <person name="Wang S."/>
            <person name="Wang H."/>
            <person name="Wang A."/>
            <person name="Jiang F."/>
            <person name="Liu H."/>
            <person name="Zhao H."/>
            <person name="Xu D."/>
            <person name="Zhang Y."/>
        </authorList>
    </citation>
    <scope>NUCLEOTIDE SEQUENCE [LARGE SCALE GENOMIC DNA]</scope>
    <source>
        <strain evidence="2">cv. Niubang</strain>
    </source>
</reference>
<evidence type="ECO:0000313" key="1">
    <source>
        <dbReference type="EMBL" id="KAI3759131.1"/>
    </source>
</evidence>
<sequence length="68" mass="7164">MSPLGLLLQLESSSYVARSFSSTFAPSPVSDGCSLSSFPMVVVVVDVVIKRDGEHNGHGKKGKELGID</sequence>
<protein>
    <submittedName>
        <fullName evidence="1">Uncharacterized protein</fullName>
    </submittedName>
</protein>
<comment type="caution">
    <text evidence="1">The sequence shown here is derived from an EMBL/GenBank/DDBJ whole genome shotgun (WGS) entry which is preliminary data.</text>
</comment>